<gene>
    <name evidence="2" type="ordered locus">Clocel_1075</name>
</gene>
<sequence length="214" mass="24979">MKKSKKLFVVGDKSSKTGIIFISLITFFFVAVQIGNSANTLIGFNKNWGIFAGILFVIIGVFEIPVVVATWKHWDISEEYLEYYDNNDYFQQWRYLISIFKGREDVCAFKIRLTEIKSIKIYWNRQYAHYSTINYTIYFGVALKDGSILTFRSLIGSDKKGFLDALNYLKERYFIEIDDAYNVLGVLADPNQNLHEYIQKIEKNRFLGEGMKDD</sequence>
<organism evidence="2 3">
    <name type="scientific">Clostridium cellulovorans (strain ATCC 35296 / DSM 3052 / OCM 3 / 743B)</name>
    <dbReference type="NCBI Taxonomy" id="573061"/>
    <lineage>
        <taxon>Bacteria</taxon>
        <taxon>Bacillati</taxon>
        <taxon>Bacillota</taxon>
        <taxon>Clostridia</taxon>
        <taxon>Eubacteriales</taxon>
        <taxon>Clostridiaceae</taxon>
        <taxon>Clostridium</taxon>
    </lineage>
</organism>
<dbReference type="Proteomes" id="UP000002730">
    <property type="component" value="Chromosome"/>
</dbReference>
<feature type="transmembrane region" description="Helical" evidence="1">
    <location>
        <begin position="20"/>
        <end position="42"/>
    </location>
</feature>
<dbReference type="HOGENOM" id="CLU_1297993_0_0_9"/>
<evidence type="ECO:0000256" key="1">
    <source>
        <dbReference type="SAM" id="Phobius"/>
    </source>
</evidence>
<keyword evidence="1" id="KW-0472">Membrane</keyword>
<keyword evidence="3" id="KW-1185">Reference proteome</keyword>
<dbReference type="RefSeq" id="WP_010076316.1">
    <property type="nucleotide sequence ID" value="NC_014393.1"/>
</dbReference>
<keyword evidence="1" id="KW-1133">Transmembrane helix</keyword>
<reference evidence="2 3" key="1">
    <citation type="submission" date="2010-08" db="EMBL/GenBank/DDBJ databases">
        <title>Complete sequence of Clostridium cellulovorans 743B.</title>
        <authorList>
            <consortium name="US DOE Joint Genome Institute"/>
            <person name="Lucas S."/>
            <person name="Copeland A."/>
            <person name="Lapidus A."/>
            <person name="Cheng J.-F."/>
            <person name="Bruce D."/>
            <person name="Goodwin L."/>
            <person name="Pitluck S."/>
            <person name="Chertkov O."/>
            <person name="Detter J.C."/>
            <person name="Han C."/>
            <person name="Tapia R."/>
            <person name="Land M."/>
            <person name="Hauser L."/>
            <person name="Chang Y.-J."/>
            <person name="Jeffries C."/>
            <person name="Kyrpides N."/>
            <person name="Ivanova N."/>
            <person name="Mikhailova N."/>
            <person name="Hemme C.L."/>
            <person name="Woyke T."/>
        </authorList>
    </citation>
    <scope>NUCLEOTIDE SEQUENCE [LARGE SCALE GENOMIC DNA]</scope>
    <source>
        <strain evidence="3">ATCC 35296 / DSM 3052 / OCM 3 / 743B</strain>
    </source>
</reference>
<evidence type="ECO:0000313" key="3">
    <source>
        <dbReference type="Proteomes" id="UP000002730"/>
    </source>
</evidence>
<evidence type="ECO:0000313" key="2">
    <source>
        <dbReference type="EMBL" id="ADL50834.1"/>
    </source>
</evidence>
<keyword evidence="1" id="KW-0812">Transmembrane</keyword>
<accession>D9STZ6</accession>
<protein>
    <submittedName>
        <fullName evidence="2">Uncharacterized protein</fullName>
    </submittedName>
</protein>
<dbReference type="AlphaFoldDB" id="D9STZ6"/>
<dbReference type="STRING" id="573061.Clocel_1075"/>
<dbReference type="OrthoDB" id="1938236at2"/>
<dbReference type="EMBL" id="CP002160">
    <property type="protein sequence ID" value="ADL50834.1"/>
    <property type="molecule type" value="Genomic_DNA"/>
</dbReference>
<feature type="transmembrane region" description="Helical" evidence="1">
    <location>
        <begin position="48"/>
        <end position="71"/>
    </location>
</feature>
<dbReference type="KEGG" id="ccb:Clocel_1075"/>
<name>D9STZ6_CLOC7</name>
<dbReference type="eggNOG" id="ENOG5030M1H">
    <property type="taxonomic scope" value="Bacteria"/>
</dbReference>
<proteinExistence type="predicted"/>